<accession>A0A392TKT4</accession>
<keyword evidence="1" id="KW-0732">Signal</keyword>
<comment type="caution">
    <text evidence="2">The sequence shown here is derived from an EMBL/GenBank/DDBJ whole genome shotgun (WGS) entry which is preliminary data.</text>
</comment>
<feature type="chain" id="PRO_5017212271" evidence="1">
    <location>
        <begin position="19"/>
        <end position="45"/>
    </location>
</feature>
<name>A0A392TKT4_9FABA</name>
<organism evidence="2 3">
    <name type="scientific">Trifolium medium</name>
    <dbReference type="NCBI Taxonomy" id="97028"/>
    <lineage>
        <taxon>Eukaryota</taxon>
        <taxon>Viridiplantae</taxon>
        <taxon>Streptophyta</taxon>
        <taxon>Embryophyta</taxon>
        <taxon>Tracheophyta</taxon>
        <taxon>Spermatophyta</taxon>
        <taxon>Magnoliopsida</taxon>
        <taxon>eudicotyledons</taxon>
        <taxon>Gunneridae</taxon>
        <taxon>Pentapetalae</taxon>
        <taxon>rosids</taxon>
        <taxon>fabids</taxon>
        <taxon>Fabales</taxon>
        <taxon>Fabaceae</taxon>
        <taxon>Papilionoideae</taxon>
        <taxon>50 kb inversion clade</taxon>
        <taxon>NPAAA clade</taxon>
        <taxon>Hologalegina</taxon>
        <taxon>IRL clade</taxon>
        <taxon>Trifolieae</taxon>
        <taxon>Trifolium</taxon>
    </lineage>
</organism>
<protein>
    <submittedName>
        <fullName evidence="2">Uncharacterized protein</fullName>
    </submittedName>
</protein>
<dbReference type="Proteomes" id="UP000265520">
    <property type="component" value="Unassembled WGS sequence"/>
</dbReference>
<dbReference type="EMBL" id="LXQA010605794">
    <property type="protein sequence ID" value="MCI61761.1"/>
    <property type="molecule type" value="Genomic_DNA"/>
</dbReference>
<feature type="signal peptide" evidence="1">
    <location>
        <begin position="1"/>
        <end position="18"/>
    </location>
</feature>
<dbReference type="AlphaFoldDB" id="A0A392TKT4"/>
<evidence type="ECO:0000313" key="3">
    <source>
        <dbReference type="Proteomes" id="UP000265520"/>
    </source>
</evidence>
<evidence type="ECO:0000256" key="1">
    <source>
        <dbReference type="SAM" id="SignalP"/>
    </source>
</evidence>
<reference evidence="2 3" key="1">
    <citation type="journal article" date="2018" name="Front. Plant Sci.">
        <title>Red Clover (Trifolium pratense) and Zigzag Clover (T. medium) - A Picture of Genomic Similarities and Differences.</title>
        <authorList>
            <person name="Dluhosova J."/>
            <person name="Istvanek J."/>
            <person name="Nedelnik J."/>
            <person name="Repkova J."/>
        </authorList>
    </citation>
    <scope>NUCLEOTIDE SEQUENCE [LARGE SCALE GENOMIC DNA]</scope>
    <source>
        <strain evidence="3">cv. 10/8</strain>
        <tissue evidence="2">Leaf</tissue>
    </source>
</reference>
<evidence type="ECO:0000313" key="2">
    <source>
        <dbReference type="EMBL" id="MCI61761.1"/>
    </source>
</evidence>
<keyword evidence="3" id="KW-1185">Reference proteome</keyword>
<feature type="non-terminal residue" evidence="2">
    <location>
        <position position="45"/>
    </location>
</feature>
<sequence length="45" mass="4919">MPFSFSICWYLSLGPCKALLVKYTDFCPSGVSRTRAALTASEATK</sequence>
<proteinExistence type="predicted"/>